<dbReference type="InterPro" id="IPR006674">
    <property type="entry name" value="HD_domain"/>
</dbReference>
<dbReference type="PANTHER" id="PTHR35569">
    <property type="entry name" value="CYANAMIDE HYDRATASE DDI2-RELATED"/>
    <property type="match status" value="1"/>
</dbReference>
<gene>
    <name evidence="3" type="ORF">LMG28138_02160</name>
</gene>
<dbReference type="PANTHER" id="PTHR35569:SF1">
    <property type="entry name" value="CYANAMIDE HYDRATASE DDI2-RELATED"/>
    <property type="match status" value="1"/>
</dbReference>
<feature type="signal peptide" evidence="1">
    <location>
        <begin position="1"/>
        <end position="23"/>
    </location>
</feature>
<accession>A0A6S7BEH1</accession>
<evidence type="ECO:0000313" key="3">
    <source>
        <dbReference type="EMBL" id="CAB3786083.1"/>
    </source>
</evidence>
<feature type="domain" description="HD" evidence="2">
    <location>
        <begin position="88"/>
        <end position="175"/>
    </location>
</feature>
<protein>
    <recommendedName>
        <fullName evidence="2">HD domain-containing protein</fullName>
    </recommendedName>
</protein>
<keyword evidence="1" id="KW-0732">Signal</keyword>
<dbReference type="Proteomes" id="UP000494115">
    <property type="component" value="Unassembled WGS sequence"/>
</dbReference>
<feature type="chain" id="PRO_5028928534" description="HD domain-containing protein" evidence="1">
    <location>
        <begin position="24"/>
        <end position="285"/>
    </location>
</feature>
<keyword evidence="4" id="KW-1185">Reference proteome</keyword>
<dbReference type="FunFam" id="1.10.3210.10:FF:000032">
    <property type="entry name" value="HD domain-containing protein"/>
    <property type="match status" value="1"/>
</dbReference>
<reference evidence="3 4" key="1">
    <citation type="submission" date="2020-04" db="EMBL/GenBank/DDBJ databases">
        <authorList>
            <person name="De Canck E."/>
        </authorList>
    </citation>
    <scope>NUCLEOTIDE SEQUENCE [LARGE SCALE GENOMIC DNA]</scope>
    <source>
        <strain evidence="3 4">LMG 28138</strain>
    </source>
</reference>
<proteinExistence type="predicted"/>
<sequence length="285" mass="31268">MAAHAVRLAGLACAAALSRRAFGTTLTARFNDDETAYTAATCAKPLTHSIFYLENLMSTTIAGIRIPDSQLARAATELVRDNESDLLYNHSRRVFLFGALAGERKQLKFDPELLYMGAMFHDMGLVDAYSSKTHRFEVDGANAARDFLQQHGVNEYDIEQVWTSIALHTTPGVPEHMKPVVALVTAGVEMDVLGIAYDEFPEEKRIQVVAAHPRERDFKNGIINAFAHGTIKKPESTFGNVKADVLALRDPSYKRLNFCTMILGSAWDDGAAPGHVHHAACGHDA</sequence>
<dbReference type="AlphaFoldDB" id="A0A6S7BEH1"/>
<dbReference type="SUPFAM" id="SSF109604">
    <property type="entry name" value="HD-domain/PDEase-like"/>
    <property type="match status" value="1"/>
</dbReference>
<evidence type="ECO:0000259" key="2">
    <source>
        <dbReference type="Pfam" id="PF01966"/>
    </source>
</evidence>
<dbReference type="InterPro" id="IPR003607">
    <property type="entry name" value="HD/PDEase_dom"/>
</dbReference>
<dbReference type="CDD" id="cd00077">
    <property type="entry name" value="HDc"/>
    <property type="match status" value="1"/>
</dbReference>
<evidence type="ECO:0000313" key="4">
    <source>
        <dbReference type="Proteomes" id="UP000494115"/>
    </source>
</evidence>
<evidence type="ECO:0000256" key="1">
    <source>
        <dbReference type="SAM" id="SignalP"/>
    </source>
</evidence>
<dbReference type="EMBL" id="CADIKM010000007">
    <property type="protein sequence ID" value="CAB3786083.1"/>
    <property type="molecule type" value="Genomic_DNA"/>
</dbReference>
<dbReference type="Pfam" id="PF01966">
    <property type="entry name" value="HD"/>
    <property type="match status" value="1"/>
</dbReference>
<dbReference type="Gene3D" id="1.10.3210.10">
    <property type="entry name" value="Hypothetical protein af1432"/>
    <property type="match status" value="1"/>
</dbReference>
<name>A0A6S7BEH1_9BURK</name>
<organism evidence="3 4">
    <name type="scientific">Pararobbsia alpina</name>
    <dbReference type="NCBI Taxonomy" id="621374"/>
    <lineage>
        <taxon>Bacteria</taxon>
        <taxon>Pseudomonadati</taxon>
        <taxon>Pseudomonadota</taxon>
        <taxon>Betaproteobacteria</taxon>
        <taxon>Burkholderiales</taxon>
        <taxon>Burkholderiaceae</taxon>
        <taxon>Pararobbsia</taxon>
    </lineage>
</organism>